<accession>A0A1B7LKT3</accession>
<name>A0A1B7LKT3_9FIRM</name>
<dbReference type="STRING" id="1838280.A6M21_02160"/>
<dbReference type="AlphaFoldDB" id="A0A1B7LKT3"/>
<protein>
    <submittedName>
        <fullName evidence="2">Uncharacterized protein</fullName>
    </submittedName>
</protein>
<evidence type="ECO:0000256" key="1">
    <source>
        <dbReference type="SAM" id="MobiDB-lite"/>
    </source>
</evidence>
<feature type="region of interest" description="Disordered" evidence="1">
    <location>
        <begin position="180"/>
        <end position="200"/>
    </location>
</feature>
<reference evidence="2 3" key="1">
    <citation type="submission" date="2016-04" db="EMBL/GenBank/DDBJ databases">
        <authorList>
            <person name="Evans L.H."/>
            <person name="Alamgir A."/>
            <person name="Owens N."/>
            <person name="Weber N.D."/>
            <person name="Virtaneva K."/>
            <person name="Barbian K."/>
            <person name="Babar A."/>
            <person name="Rosenke K."/>
        </authorList>
    </citation>
    <scope>NUCLEOTIDE SEQUENCE [LARGE SCALE GENOMIC DNA]</scope>
    <source>
        <strain evidence="2 3">LMa1</strain>
    </source>
</reference>
<evidence type="ECO:0000313" key="2">
    <source>
        <dbReference type="EMBL" id="OAT87111.1"/>
    </source>
</evidence>
<dbReference type="EMBL" id="LYVF01000002">
    <property type="protein sequence ID" value="OAT87111.1"/>
    <property type="molecule type" value="Genomic_DNA"/>
</dbReference>
<proteinExistence type="predicted"/>
<dbReference type="Proteomes" id="UP000078532">
    <property type="component" value="Unassembled WGS sequence"/>
</dbReference>
<comment type="caution">
    <text evidence="2">The sequence shown here is derived from an EMBL/GenBank/DDBJ whole genome shotgun (WGS) entry which is preliminary data.</text>
</comment>
<sequence>MLSNGLFEFHQRKTAFKGQQIVDPPHLQPVMGVAAGQNRAVQFRGLSQYMAGQRQFRGVYFQSVQSLQQRSHFPQLLAAAAGMRPGAQKAQVLAGVHQGLKGGETPRPQPAQPFFQFFQGGRGTDHDNIPSFGHTYFRPGQHNQPPPLKHAGCVTTPGFQAVVYFPKVGDIDVLGHRQHIQPGAPRPLQPAPQLPRTERPAAEQLDVTVKFRL</sequence>
<gene>
    <name evidence="2" type="ORF">A6M21_02160</name>
</gene>
<feature type="compositionally biased region" description="Pro residues" evidence="1">
    <location>
        <begin position="184"/>
        <end position="193"/>
    </location>
</feature>
<keyword evidence="3" id="KW-1185">Reference proteome</keyword>
<organism evidence="2 3">
    <name type="scientific">Desulfotomaculum copahuensis</name>
    <dbReference type="NCBI Taxonomy" id="1838280"/>
    <lineage>
        <taxon>Bacteria</taxon>
        <taxon>Bacillati</taxon>
        <taxon>Bacillota</taxon>
        <taxon>Clostridia</taxon>
        <taxon>Eubacteriales</taxon>
        <taxon>Desulfotomaculaceae</taxon>
        <taxon>Desulfotomaculum</taxon>
    </lineage>
</organism>
<evidence type="ECO:0000313" key="3">
    <source>
        <dbReference type="Proteomes" id="UP000078532"/>
    </source>
</evidence>